<evidence type="ECO:0000256" key="1">
    <source>
        <dbReference type="SAM" id="MobiDB-lite"/>
    </source>
</evidence>
<evidence type="ECO:0000313" key="3">
    <source>
        <dbReference type="Proteomes" id="UP001177670"/>
    </source>
</evidence>
<name>A0AA40KHY0_9HYME</name>
<dbReference type="EMBL" id="JAHYIQ010000028">
    <property type="protein sequence ID" value="KAK1120977.1"/>
    <property type="molecule type" value="Genomic_DNA"/>
</dbReference>
<feature type="region of interest" description="Disordered" evidence="1">
    <location>
        <begin position="85"/>
        <end position="104"/>
    </location>
</feature>
<organism evidence="2 3">
    <name type="scientific">Melipona bicolor</name>
    <dbReference type="NCBI Taxonomy" id="60889"/>
    <lineage>
        <taxon>Eukaryota</taxon>
        <taxon>Metazoa</taxon>
        <taxon>Ecdysozoa</taxon>
        <taxon>Arthropoda</taxon>
        <taxon>Hexapoda</taxon>
        <taxon>Insecta</taxon>
        <taxon>Pterygota</taxon>
        <taxon>Neoptera</taxon>
        <taxon>Endopterygota</taxon>
        <taxon>Hymenoptera</taxon>
        <taxon>Apocrita</taxon>
        <taxon>Aculeata</taxon>
        <taxon>Apoidea</taxon>
        <taxon>Anthophila</taxon>
        <taxon>Apidae</taxon>
        <taxon>Melipona</taxon>
    </lineage>
</organism>
<accession>A0AA40KHY0</accession>
<proteinExistence type="predicted"/>
<comment type="caution">
    <text evidence="2">The sequence shown here is derived from an EMBL/GenBank/DDBJ whole genome shotgun (WGS) entry which is preliminary data.</text>
</comment>
<protein>
    <submittedName>
        <fullName evidence="2">Uncharacterized protein</fullName>
    </submittedName>
</protein>
<dbReference type="Proteomes" id="UP001177670">
    <property type="component" value="Unassembled WGS sequence"/>
</dbReference>
<sequence length="183" mass="20716">TRTLERNNRPSYRTTVVQQSRTMPESSDKEEAKAKRWVATTMDVFGVGSTFGRLRESNCPRCALPTEDVSSVRFRINRVMSSLTSANSQWPTNDGGDLNGGRNGDWKRVPTLSQTLHVRGRRLSILLATQQAPTRDVEIPCEFKGPNVDRRISFFFFPSFLLVRWKRWNVGLLRIGCGPNGPS</sequence>
<reference evidence="2" key="1">
    <citation type="submission" date="2021-10" db="EMBL/GenBank/DDBJ databases">
        <title>Melipona bicolor Genome sequencing and assembly.</title>
        <authorList>
            <person name="Araujo N.S."/>
            <person name="Arias M.C."/>
        </authorList>
    </citation>
    <scope>NUCLEOTIDE SEQUENCE</scope>
    <source>
        <strain evidence="2">USP_2M_L1-L4_2017</strain>
        <tissue evidence="2">Whole body</tissue>
    </source>
</reference>
<evidence type="ECO:0000313" key="2">
    <source>
        <dbReference type="EMBL" id="KAK1120977.1"/>
    </source>
</evidence>
<dbReference type="AlphaFoldDB" id="A0AA40KHY0"/>
<keyword evidence="3" id="KW-1185">Reference proteome</keyword>
<feature type="region of interest" description="Disordered" evidence="1">
    <location>
        <begin position="1"/>
        <end position="32"/>
    </location>
</feature>
<feature type="compositionally biased region" description="Polar residues" evidence="1">
    <location>
        <begin position="9"/>
        <end position="25"/>
    </location>
</feature>
<feature type="non-terminal residue" evidence="2">
    <location>
        <position position="1"/>
    </location>
</feature>
<gene>
    <name evidence="2" type="ORF">K0M31_010761</name>
</gene>